<dbReference type="OrthoDB" id="1188001at2"/>
<dbReference type="Proteomes" id="UP000323946">
    <property type="component" value="Unassembled WGS sequence"/>
</dbReference>
<name>A0A5M7BEQ0_SACHI</name>
<sequence>MSTTDPLDRLVNLRDLGGQPVSDGVLTRAGVVLRSDAPHAGDRAPEDVPSWPPEVVVDLRDSWETEREEHPLAEVAEVRNVPLLEDLQDVEVEIDDAAHDLTKLYQTILQGAPKKLVEVFRIVLEADGPVLIHCAAGKDRTGVSAALLLSAVGVRDDAIVADYARTDQNMFRVLQRLDAAPVLPPGVDEEMVRELMSTPTEAIESVLDTFRRFEDRAAGWLRSHGVTEDELTRWRQKFTAKA</sequence>
<dbReference type="RefSeq" id="WP_150070307.1">
    <property type="nucleotide sequence ID" value="NZ_JBEPDJ010000004.1"/>
</dbReference>
<dbReference type="InterPro" id="IPR016130">
    <property type="entry name" value="Tyr_Pase_AS"/>
</dbReference>
<dbReference type="PROSITE" id="PS00383">
    <property type="entry name" value="TYR_PHOSPHATASE_1"/>
    <property type="match status" value="1"/>
</dbReference>
<comment type="similarity">
    <text evidence="1">Belongs to the protein-tyrosine phosphatase family.</text>
</comment>
<dbReference type="PANTHER" id="PTHR31126">
    <property type="entry name" value="TYROSINE-PROTEIN PHOSPHATASE"/>
    <property type="match status" value="1"/>
</dbReference>
<dbReference type="SUPFAM" id="SSF52799">
    <property type="entry name" value="(Phosphotyrosine protein) phosphatases II"/>
    <property type="match status" value="1"/>
</dbReference>
<organism evidence="3 4">
    <name type="scientific">Saccharopolyspora hirsuta</name>
    <dbReference type="NCBI Taxonomy" id="1837"/>
    <lineage>
        <taxon>Bacteria</taxon>
        <taxon>Bacillati</taxon>
        <taxon>Actinomycetota</taxon>
        <taxon>Actinomycetes</taxon>
        <taxon>Pseudonocardiales</taxon>
        <taxon>Pseudonocardiaceae</taxon>
        <taxon>Saccharopolyspora</taxon>
    </lineage>
</organism>
<proteinExistence type="inferred from homology"/>
<dbReference type="InterPro" id="IPR000387">
    <property type="entry name" value="Tyr_Pase_dom"/>
</dbReference>
<reference evidence="3 4" key="1">
    <citation type="submission" date="2019-09" db="EMBL/GenBank/DDBJ databases">
        <title>Draft genome sequence of the thermophilic Saccharopolyspora hirsuta VKM Ac-666T.</title>
        <authorList>
            <person name="Lobastova T.G."/>
            <person name="Fokina V."/>
            <person name="Bragin E.Y."/>
            <person name="Shtratnikova V.Y."/>
            <person name="Starodumova I.P."/>
            <person name="Tarlachkov S.V."/>
            <person name="Donova M.V."/>
        </authorList>
    </citation>
    <scope>NUCLEOTIDE SEQUENCE [LARGE SCALE GENOMIC DNA]</scope>
    <source>
        <strain evidence="3 4">VKM Ac-666</strain>
    </source>
</reference>
<keyword evidence="4" id="KW-1185">Reference proteome</keyword>
<evidence type="ECO:0000259" key="2">
    <source>
        <dbReference type="PROSITE" id="PS50056"/>
    </source>
</evidence>
<dbReference type="PANTHER" id="PTHR31126:SF1">
    <property type="entry name" value="TYROSINE SPECIFIC PROTEIN PHOSPHATASES DOMAIN-CONTAINING PROTEIN"/>
    <property type="match status" value="1"/>
</dbReference>
<dbReference type="InterPro" id="IPR029021">
    <property type="entry name" value="Prot-tyrosine_phosphatase-like"/>
</dbReference>
<comment type="caution">
    <text evidence="3">The sequence shown here is derived from an EMBL/GenBank/DDBJ whole genome shotgun (WGS) entry which is preliminary data.</text>
</comment>
<protein>
    <submittedName>
        <fullName evidence="3">Tyrosine-protein phosphatase</fullName>
    </submittedName>
</protein>
<dbReference type="SMR" id="A0A5M7BEQ0"/>
<dbReference type="Pfam" id="PF13350">
    <property type="entry name" value="Y_phosphatase3"/>
    <property type="match status" value="1"/>
</dbReference>
<evidence type="ECO:0000256" key="1">
    <source>
        <dbReference type="ARBA" id="ARBA00009580"/>
    </source>
</evidence>
<feature type="domain" description="Tyrosine specific protein phosphatases" evidence="2">
    <location>
        <begin position="114"/>
        <end position="149"/>
    </location>
</feature>
<dbReference type="PROSITE" id="PS50056">
    <property type="entry name" value="TYR_PHOSPHATASE_2"/>
    <property type="match status" value="1"/>
</dbReference>
<gene>
    <name evidence="3" type="ORF">F1721_30635</name>
</gene>
<dbReference type="GO" id="GO:0004721">
    <property type="term" value="F:phosphoprotein phosphatase activity"/>
    <property type="evidence" value="ECO:0007669"/>
    <property type="project" value="InterPro"/>
</dbReference>
<evidence type="ECO:0000313" key="3">
    <source>
        <dbReference type="EMBL" id="KAA5826857.1"/>
    </source>
</evidence>
<dbReference type="AlphaFoldDB" id="A0A5M7BEQ0"/>
<evidence type="ECO:0000313" key="4">
    <source>
        <dbReference type="Proteomes" id="UP000323946"/>
    </source>
</evidence>
<accession>A0A5M7BEQ0</accession>
<dbReference type="InterPro" id="IPR026893">
    <property type="entry name" value="Tyr/Ser_Pase_IphP-type"/>
</dbReference>
<dbReference type="EMBL" id="VWPH01000017">
    <property type="protein sequence ID" value="KAA5826857.1"/>
    <property type="molecule type" value="Genomic_DNA"/>
</dbReference>
<dbReference type="Gene3D" id="3.90.190.10">
    <property type="entry name" value="Protein tyrosine phosphatase superfamily"/>
    <property type="match status" value="1"/>
</dbReference>